<reference evidence="6 7" key="1">
    <citation type="submission" date="2018-09" db="EMBL/GenBank/DDBJ databases">
        <title>Murine metabolic-syndrome-specific gut microbial biobank.</title>
        <authorList>
            <person name="Liu C."/>
        </authorList>
    </citation>
    <scope>NUCLEOTIDE SEQUENCE [LARGE SCALE GENOMIC DNA]</scope>
    <source>
        <strain evidence="6 7">0.1xD8-82</strain>
    </source>
</reference>
<dbReference type="Proteomes" id="UP000280696">
    <property type="component" value="Unassembled WGS sequence"/>
</dbReference>
<keyword evidence="6" id="KW-0238">DNA-binding</keyword>
<evidence type="ECO:0000256" key="1">
    <source>
        <dbReference type="ARBA" id="ARBA00018672"/>
    </source>
</evidence>
<dbReference type="InterPro" id="IPR046947">
    <property type="entry name" value="LytR-like"/>
</dbReference>
<dbReference type="Gene3D" id="3.40.50.2300">
    <property type="match status" value="1"/>
</dbReference>
<dbReference type="PANTHER" id="PTHR37299:SF1">
    <property type="entry name" value="STAGE 0 SPORULATION PROTEIN A HOMOLOG"/>
    <property type="match status" value="1"/>
</dbReference>
<dbReference type="InterPro" id="IPR001789">
    <property type="entry name" value="Sig_transdc_resp-reg_receiver"/>
</dbReference>
<comment type="function">
    <text evidence="2">May play the central regulatory role in sporulation. It may be an element of the effector pathway responsible for the activation of sporulation genes in response to nutritional stress. Spo0A may act in concert with spo0H (a sigma factor) to control the expression of some genes that are critical to the sporulation process.</text>
</comment>
<evidence type="ECO:0000259" key="4">
    <source>
        <dbReference type="PROSITE" id="PS50110"/>
    </source>
</evidence>
<keyword evidence="3" id="KW-0597">Phosphoprotein</keyword>
<evidence type="ECO:0000259" key="5">
    <source>
        <dbReference type="PROSITE" id="PS50930"/>
    </source>
</evidence>
<gene>
    <name evidence="6" type="ORF">D7V94_01630</name>
</gene>
<dbReference type="SMART" id="SM00448">
    <property type="entry name" value="REC"/>
    <property type="match status" value="1"/>
</dbReference>
<dbReference type="EMBL" id="RAYQ01000001">
    <property type="protein sequence ID" value="RKI94275.1"/>
    <property type="molecule type" value="Genomic_DNA"/>
</dbReference>
<evidence type="ECO:0000256" key="3">
    <source>
        <dbReference type="PROSITE-ProRule" id="PRU00169"/>
    </source>
</evidence>
<feature type="domain" description="Response regulatory" evidence="4">
    <location>
        <begin position="20"/>
        <end position="134"/>
    </location>
</feature>
<dbReference type="SMART" id="SM00850">
    <property type="entry name" value="LytTR"/>
    <property type="match status" value="1"/>
</dbReference>
<dbReference type="PROSITE" id="PS50930">
    <property type="entry name" value="HTH_LYTTR"/>
    <property type="match status" value="1"/>
</dbReference>
<comment type="caution">
    <text evidence="6">The sequence shown here is derived from an EMBL/GenBank/DDBJ whole genome shotgun (WGS) entry which is preliminary data.</text>
</comment>
<evidence type="ECO:0000313" key="6">
    <source>
        <dbReference type="EMBL" id="RKI94275.1"/>
    </source>
</evidence>
<dbReference type="InterPro" id="IPR011006">
    <property type="entry name" value="CheY-like_superfamily"/>
</dbReference>
<dbReference type="SUPFAM" id="SSF52172">
    <property type="entry name" value="CheY-like"/>
    <property type="match status" value="1"/>
</dbReference>
<evidence type="ECO:0000313" key="7">
    <source>
        <dbReference type="Proteomes" id="UP000280696"/>
    </source>
</evidence>
<sequence length="251" mass="29112">MAVSPAYRQKKGHGYQNMLRVAICEDEKSMGEYLKRLIERGIADRKNCRIEVFSSGEELLKKGKGFDIYFLDIDLKEMSGIDTARSLRQESGAVIVFVTALKEYVFDAFDVQAFQYLLKPINEEKFFRVLNQAVAECEPRKHSEPLVIRVKGLYRNVPKESILYAENEGRKIVLHLKEEQISYYARMSELEAVLGDDFFRCHRGYLVNLNAVKGYDTGNIQIKNGETILMAKQKYSAFTDAYMEFLRRRQQ</sequence>
<dbReference type="GO" id="GO:0003677">
    <property type="term" value="F:DNA binding"/>
    <property type="evidence" value="ECO:0007669"/>
    <property type="project" value="UniProtKB-KW"/>
</dbReference>
<dbReference type="PANTHER" id="PTHR37299">
    <property type="entry name" value="TRANSCRIPTIONAL REGULATOR-RELATED"/>
    <property type="match status" value="1"/>
</dbReference>
<evidence type="ECO:0000256" key="2">
    <source>
        <dbReference type="ARBA" id="ARBA00024867"/>
    </source>
</evidence>
<feature type="domain" description="HTH LytTR-type" evidence="5">
    <location>
        <begin position="146"/>
        <end position="244"/>
    </location>
</feature>
<protein>
    <recommendedName>
        <fullName evidence="1">Stage 0 sporulation protein A homolog</fullName>
    </recommendedName>
</protein>
<dbReference type="GO" id="GO:0000156">
    <property type="term" value="F:phosphorelay response regulator activity"/>
    <property type="evidence" value="ECO:0007669"/>
    <property type="project" value="InterPro"/>
</dbReference>
<dbReference type="OrthoDB" id="9802383at2"/>
<feature type="modified residue" description="4-aspartylphosphate" evidence="3">
    <location>
        <position position="72"/>
    </location>
</feature>
<accession>A0A3A9B654</accession>
<dbReference type="AlphaFoldDB" id="A0A3A9B654"/>
<keyword evidence="7" id="KW-1185">Reference proteome</keyword>
<dbReference type="PROSITE" id="PS50110">
    <property type="entry name" value="RESPONSE_REGULATORY"/>
    <property type="match status" value="1"/>
</dbReference>
<proteinExistence type="predicted"/>
<dbReference type="Gene3D" id="2.40.50.1020">
    <property type="entry name" value="LytTr DNA-binding domain"/>
    <property type="match status" value="1"/>
</dbReference>
<organism evidence="6 7">
    <name type="scientific">Parablautia intestinalis</name>
    <dbReference type="NCBI Taxonomy" id="2320100"/>
    <lineage>
        <taxon>Bacteria</taxon>
        <taxon>Bacillati</taxon>
        <taxon>Bacillota</taxon>
        <taxon>Clostridia</taxon>
        <taxon>Lachnospirales</taxon>
        <taxon>Lachnospiraceae</taxon>
        <taxon>Parablautia</taxon>
    </lineage>
</organism>
<dbReference type="InterPro" id="IPR007492">
    <property type="entry name" value="LytTR_DNA-bd_dom"/>
</dbReference>
<dbReference type="Pfam" id="PF00072">
    <property type="entry name" value="Response_reg"/>
    <property type="match status" value="1"/>
</dbReference>
<dbReference type="Pfam" id="PF04397">
    <property type="entry name" value="LytTR"/>
    <property type="match status" value="1"/>
</dbReference>
<name>A0A3A9B654_9FIRM</name>